<name>A0ABQ4NMR4_9RHOB</name>
<keyword evidence="2" id="KW-1185">Reference proteome</keyword>
<evidence type="ECO:0000313" key="1">
    <source>
        <dbReference type="EMBL" id="GIT95656.1"/>
    </source>
</evidence>
<evidence type="ECO:0000313" key="2">
    <source>
        <dbReference type="Proteomes" id="UP000786693"/>
    </source>
</evidence>
<dbReference type="Proteomes" id="UP000786693">
    <property type="component" value="Unassembled WGS sequence"/>
</dbReference>
<dbReference type="NCBIfam" id="TIGR02216">
    <property type="entry name" value="phage_TIGR02216"/>
    <property type="match status" value="1"/>
</dbReference>
<protein>
    <recommendedName>
        <fullName evidence="3">Phage tail assembly chaperone protein, TAC</fullName>
    </recommendedName>
</protein>
<dbReference type="InterPro" id="IPR011739">
    <property type="entry name" value="GTA_rcc01693"/>
</dbReference>
<proteinExistence type="predicted"/>
<dbReference type="EMBL" id="BPFH01000004">
    <property type="protein sequence ID" value="GIT95656.1"/>
    <property type="molecule type" value="Genomic_DNA"/>
</dbReference>
<dbReference type="InterPro" id="IPR019056">
    <property type="entry name" value="Phage_TAC_6"/>
</dbReference>
<comment type="caution">
    <text evidence="1">The sequence shown here is derived from an EMBL/GenBank/DDBJ whole genome shotgun (WGS) entry which is preliminary data.</text>
</comment>
<gene>
    <name evidence="1" type="ORF">JANAI62_22790</name>
</gene>
<sequence>MHARGGAVVGARLCVAGRMSGPVFDWPALMAAGIRGLGLSPAAFWALTPAELAFLLGHGDGKLPMDRAGLEALAARFPDTTGDT</sequence>
<evidence type="ECO:0008006" key="3">
    <source>
        <dbReference type="Google" id="ProtNLM"/>
    </source>
</evidence>
<organism evidence="1 2">
    <name type="scientific">Jannaschia pagri</name>
    <dbReference type="NCBI Taxonomy" id="2829797"/>
    <lineage>
        <taxon>Bacteria</taxon>
        <taxon>Pseudomonadati</taxon>
        <taxon>Pseudomonadota</taxon>
        <taxon>Alphaproteobacteria</taxon>
        <taxon>Rhodobacterales</taxon>
        <taxon>Roseobacteraceae</taxon>
        <taxon>Jannaschia</taxon>
    </lineage>
</organism>
<accession>A0ABQ4NMR4</accession>
<dbReference type="Pfam" id="PF09550">
    <property type="entry name" value="Phage_TAC_6"/>
    <property type="match status" value="1"/>
</dbReference>
<reference evidence="1 2" key="1">
    <citation type="submission" date="2021-05" db="EMBL/GenBank/DDBJ databases">
        <title>Bacteria Genome sequencing.</title>
        <authorList>
            <person name="Takabe Y."/>
            <person name="Nakajima Y."/>
            <person name="Suzuki S."/>
            <person name="Shiozaki T."/>
        </authorList>
    </citation>
    <scope>NUCLEOTIDE SEQUENCE [LARGE SCALE GENOMIC DNA]</scope>
    <source>
        <strain evidence="1 2">AI_62</strain>
    </source>
</reference>